<dbReference type="OrthoDB" id="6019893at2759"/>
<evidence type="ECO:0000256" key="1">
    <source>
        <dbReference type="SAM" id="MobiDB-lite"/>
    </source>
</evidence>
<dbReference type="STRING" id="27349.A0A0L6VQS4"/>
<gene>
    <name evidence="2" type="ORF">VP01_119g3</name>
</gene>
<comment type="caution">
    <text evidence="2">The sequence shown here is derived from an EMBL/GenBank/DDBJ whole genome shotgun (WGS) entry which is preliminary data.</text>
</comment>
<organism evidence="2 3">
    <name type="scientific">Puccinia sorghi</name>
    <dbReference type="NCBI Taxonomy" id="27349"/>
    <lineage>
        <taxon>Eukaryota</taxon>
        <taxon>Fungi</taxon>
        <taxon>Dikarya</taxon>
        <taxon>Basidiomycota</taxon>
        <taxon>Pucciniomycotina</taxon>
        <taxon>Pucciniomycetes</taxon>
        <taxon>Pucciniales</taxon>
        <taxon>Pucciniaceae</taxon>
        <taxon>Puccinia</taxon>
    </lineage>
</organism>
<sequence>MTCEKREGKEQGLAALAHPKDALSSPSTPIPLQSPDTTNSCLPVPKVKLAVVSLEIKAAAAGHKLGSKLQKAVNSPMGILPSSAKLSGSATLPNCFSVHLAVGSTDTEETKGFFTKSKWETNTELVSDNITHRLLNNVKSDNSKSTLSVTTPLWLTYCLVL</sequence>
<name>A0A0L6VQS4_9BASI</name>
<reference evidence="2 3" key="1">
    <citation type="submission" date="2015-08" db="EMBL/GenBank/DDBJ databases">
        <title>Next Generation Sequencing and Analysis of the Genome of Puccinia sorghi L Schw, the Causal Agent of Maize Common Rust.</title>
        <authorList>
            <person name="Rochi L."/>
            <person name="Burguener G."/>
            <person name="Darino M."/>
            <person name="Turjanski A."/>
            <person name="Kreff E."/>
            <person name="Dieguez M.J."/>
            <person name="Sacco F."/>
        </authorList>
    </citation>
    <scope>NUCLEOTIDE SEQUENCE [LARGE SCALE GENOMIC DNA]</scope>
    <source>
        <strain evidence="2 3">RO10H11247</strain>
    </source>
</reference>
<keyword evidence="3" id="KW-1185">Reference proteome</keyword>
<evidence type="ECO:0000313" key="2">
    <source>
        <dbReference type="EMBL" id="KNZ62992.1"/>
    </source>
</evidence>
<accession>A0A0L6VQS4</accession>
<feature type="compositionally biased region" description="Basic and acidic residues" evidence="1">
    <location>
        <begin position="1"/>
        <end position="10"/>
    </location>
</feature>
<dbReference type="EMBL" id="LAVV01002221">
    <property type="protein sequence ID" value="KNZ62992.1"/>
    <property type="molecule type" value="Genomic_DNA"/>
</dbReference>
<feature type="compositionally biased region" description="Polar residues" evidence="1">
    <location>
        <begin position="24"/>
        <end position="37"/>
    </location>
</feature>
<protein>
    <submittedName>
        <fullName evidence="2">Uncharacterized protein</fullName>
    </submittedName>
</protein>
<feature type="region of interest" description="Disordered" evidence="1">
    <location>
        <begin position="1"/>
        <end position="37"/>
    </location>
</feature>
<dbReference type="Proteomes" id="UP000037035">
    <property type="component" value="Unassembled WGS sequence"/>
</dbReference>
<dbReference type="VEuPathDB" id="FungiDB:VP01_119g3"/>
<evidence type="ECO:0000313" key="3">
    <source>
        <dbReference type="Proteomes" id="UP000037035"/>
    </source>
</evidence>
<proteinExistence type="predicted"/>
<dbReference type="AlphaFoldDB" id="A0A0L6VQS4"/>